<organism evidence="2 3">
    <name type="scientific">Listeria monocytogenes</name>
    <dbReference type="NCBI Taxonomy" id="1639"/>
    <lineage>
        <taxon>Bacteria</taxon>
        <taxon>Bacillati</taxon>
        <taxon>Bacillota</taxon>
        <taxon>Bacilli</taxon>
        <taxon>Bacillales</taxon>
        <taxon>Listeriaceae</taxon>
        <taxon>Listeria</taxon>
    </lineage>
</organism>
<evidence type="ECO:0000313" key="2">
    <source>
        <dbReference type="EMBL" id="EAC3883703.1"/>
    </source>
</evidence>
<keyword evidence="1" id="KW-1133">Transmembrane helix</keyword>
<reference evidence="2 3" key="1">
    <citation type="submission" date="2018-08" db="EMBL/GenBank/DDBJ databases">
        <authorList>
            <consortium name="GenomeTrakr: Next Generation Sequencing Network for Food Pathogen Tracability"/>
        </authorList>
    </citation>
    <scope>NUCLEOTIDE SEQUENCE [LARGE SCALE GENOMIC DNA]</scope>
    <source>
        <strain evidence="2 3">CFSAN060999</strain>
    </source>
</reference>
<proteinExistence type="predicted"/>
<comment type="caution">
    <text evidence="2">The sequence shown here is derived from an EMBL/GenBank/DDBJ whole genome shotgun (WGS) entry which is preliminary data.</text>
</comment>
<sequence>LIFLTQNPFLIGLSVIVYIGMYFFVRTKREVIHNYLEKQAELESNVQITLNEGAT</sequence>
<keyword evidence="1" id="KW-0472">Membrane</keyword>
<feature type="non-terminal residue" evidence="2">
    <location>
        <position position="1"/>
    </location>
</feature>
<evidence type="ECO:0000313" key="3">
    <source>
        <dbReference type="Proteomes" id="UP000356407"/>
    </source>
</evidence>
<accession>A0AA86YK76</accession>
<dbReference type="AlphaFoldDB" id="A0AA86YK76"/>
<protein>
    <submittedName>
        <fullName evidence="2">PTS galactitol transporter subunit IIC</fullName>
    </submittedName>
</protein>
<gene>
    <name evidence="2" type="ORF">B4X68_17055</name>
</gene>
<feature type="transmembrane region" description="Helical" evidence="1">
    <location>
        <begin position="6"/>
        <end position="25"/>
    </location>
</feature>
<keyword evidence="1" id="KW-0812">Transmembrane</keyword>
<name>A0AA86YK76_LISMN</name>
<dbReference type="Proteomes" id="UP000356407">
    <property type="component" value="Unassembled WGS sequence"/>
</dbReference>
<dbReference type="EMBL" id="AAAICE010000091">
    <property type="protein sequence ID" value="EAC3883703.1"/>
    <property type="molecule type" value="Genomic_DNA"/>
</dbReference>
<evidence type="ECO:0000256" key="1">
    <source>
        <dbReference type="SAM" id="Phobius"/>
    </source>
</evidence>